<dbReference type="PROSITE" id="PS51192">
    <property type="entry name" value="HELICASE_ATP_BIND_1"/>
    <property type="match status" value="1"/>
</dbReference>
<dbReference type="InterPro" id="IPR050079">
    <property type="entry name" value="DEAD_box_RNA_helicase"/>
</dbReference>
<dbReference type="Gene3D" id="3.40.50.300">
    <property type="entry name" value="P-loop containing nucleotide triphosphate hydrolases"/>
    <property type="match status" value="1"/>
</dbReference>
<dbReference type="PANTHER" id="PTHR47959">
    <property type="entry name" value="ATP-DEPENDENT RNA HELICASE RHLE-RELATED"/>
    <property type="match status" value="1"/>
</dbReference>
<evidence type="ECO:0000256" key="4">
    <source>
        <dbReference type="ARBA" id="ARBA00022806"/>
    </source>
</evidence>
<dbReference type="GO" id="GO:0003723">
    <property type="term" value="F:RNA binding"/>
    <property type="evidence" value="ECO:0007669"/>
    <property type="project" value="UniProtKB-KW"/>
</dbReference>
<sequence>HKEATLVQGNTIPLALSRKNILAQARTGSGKTSAYCLSVIQKIILKRNNVRAIILVPTRELADQVHNILRN</sequence>
<keyword evidence="4 9" id="KW-0347">Helicase</keyword>
<organism evidence="9 10">
    <name type="scientific">Piromyces finnis</name>
    <dbReference type="NCBI Taxonomy" id="1754191"/>
    <lineage>
        <taxon>Eukaryota</taxon>
        <taxon>Fungi</taxon>
        <taxon>Fungi incertae sedis</taxon>
        <taxon>Chytridiomycota</taxon>
        <taxon>Chytridiomycota incertae sedis</taxon>
        <taxon>Neocallimastigomycetes</taxon>
        <taxon>Neocallimastigales</taxon>
        <taxon>Neocallimastigaceae</taxon>
        <taxon>Piromyces</taxon>
    </lineage>
</organism>
<dbReference type="EC" id="3.6.4.13" evidence="1"/>
<dbReference type="InterPro" id="IPR014001">
    <property type="entry name" value="Helicase_ATP-bd"/>
</dbReference>
<dbReference type="SUPFAM" id="SSF52540">
    <property type="entry name" value="P-loop containing nucleoside triphosphate hydrolases"/>
    <property type="match status" value="1"/>
</dbReference>
<protein>
    <recommendedName>
        <fullName evidence="1">RNA helicase</fullName>
        <ecNumber evidence="1">3.6.4.13</ecNumber>
    </recommendedName>
</protein>
<reference evidence="9 10" key="1">
    <citation type="submission" date="2016-08" db="EMBL/GenBank/DDBJ databases">
        <title>Genomes of anaerobic fungi encode conserved fungal cellulosomes for biomass hydrolysis.</title>
        <authorList>
            <consortium name="DOE Joint Genome Institute"/>
            <person name="Haitjema C.H."/>
            <person name="Gilmore S.P."/>
            <person name="Henske J.K."/>
            <person name="Solomon K.V."/>
            <person name="De Groot R."/>
            <person name="Kuo A."/>
            <person name="Mondo S.J."/>
            <person name="Salamov A.A."/>
            <person name="Labutti K."/>
            <person name="Zhao Z."/>
            <person name="Chiniquy J."/>
            <person name="Barry K."/>
            <person name="Brewer H.M."/>
            <person name="Purvine S.O."/>
            <person name="Wright A.T."/>
            <person name="Boxma B."/>
            <person name="Van Alen T."/>
            <person name="Hackstein J.H."/>
            <person name="Baker S.E."/>
            <person name="Grigoriev I.V."/>
            <person name="O'Malley M.A."/>
        </authorList>
    </citation>
    <scope>NUCLEOTIDE SEQUENCE [LARGE SCALE GENOMIC DNA]</scope>
    <source>
        <strain evidence="10">finn</strain>
    </source>
</reference>
<accession>A0A1Y1UHJ4</accession>
<dbReference type="Pfam" id="PF00270">
    <property type="entry name" value="DEAD"/>
    <property type="match status" value="1"/>
</dbReference>
<evidence type="ECO:0000256" key="5">
    <source>
        <dbReference type="ARBA" id="ARBA00022840"/>
    </source>
</evidence>
<dbReference type="GO" id="GO:0005524">
    <property type="term" value="F:ATP binding"/>
    <property type="evidence" value="ECO:0007669"/>
    <property type="project" value="UniProtKB-KW"/>
</dbReference>
<dbReference type="InterPro" id="IPR027417">
    <property type="entry name" value="P-loop_NTPase"/>
</dbReference>
<evidence type="ECO:0000256" key="1">
    <source>
        <dbReference type="ARBA" id="ARBA00012552"/>
    </source>
</evidence>
<evidence type="ECO:0000256" key="3">
    <source>
        <dbReference type="ARBA" id="ARBA00022801"/>
    </source>
</evidence>
<evidence type="ECO:0000313" key="9">
    <source>
        <dbReference type="EMBL" id="ORX37502.1"/>
    </source>
</evidence>
<dbReference type="STRING" id="1754191.A0A1Y1UHJ4"/>
<dbReference type="EMBL" id="MCFH01000133">
    <property type="protein sequence ID" value="ORX37502.1"/>
    <property type="molecule type" value="Genomic_DNA"/>
</dbReference>
<feature type="non-terminal residue" evidence="9">
    <location>
        <position position="1"/>
    </location>
</feature>
<dbReference type="Proteomes" id="UP000193719">
    <property type="component" value="Unassembled WGS sequence"/>
</dbReference>
<dbReference type="PANTHER" id="PTHR47959:SF21">
    <property type="entry name" value="DEAD-BOX HELICASE 56"/>
    <property type="match status" value="1"/>
</dbReference>
<feature type="domain" description="Helicase ATP-binding" evidence="8">
    <location>
        <begin position="12"/>
        <end position="71"/>
    </location>
</feature>
<gene>
    <name evidence="9" type="ORF">BCR36DRAFT_313629</name>
</gene>
<comment type="catalytic activity">
    <reaction evidence="7">
        <text>ATP + H2O = ADP + phosphate + H(+)</text>
        <dbReference type="Rhea" id="RHEA:13065"/>
        <dbReference type="ChEBI" id="CHEBI:15377"/>
        <dbReference type="ChEBI" id="CHEBI:15378"/>
        <dbReference type="ChEBI" id="CHEBI:30616"/>
        <dbReference type="ChEBI" id="CHEBI:43474"/>
        <dbReference type="ChEBI" id="CHEBI:456216"/>
        <dbReference type="EC" id="3.6.4.13"/>
    </reaction>
</comment>
<name>A0A1Y1UHJ4_9FUNG</name>
<dbReference type="GO" id="GO:0005829">
    <property type="term" value="C:cytosol"/>
    <property type="evidence" value="ECO:0007669"/>
    <property type="project" value="TreeGrafter"/>
</dbReference>
<keyword evidence="10" id="KW-1185">Reference proteome</keyword>
<evidence type="ECO:0000256" key="6">
    <source>
        <dbReference type="ARBA" id="ARBA00022884"/>
    </source>
</evidence>
<evidence type="ECO:0000256" key="7">
    <source>
        <dbReference type="ARBA" id="ARBA00047984"/>
    </source>
</evidence>
<proteinExistence type="predicted"/>
<evidence type="ECO:0000256" key="2">
    <source>
        <dbReference type="ARBA" id="ARBA00022741"/>
    </source>
</evidence>
<dbReference type="InterPro" id="IPR011545">
    <property type="entry name" value="DEAD/DEAH_box_helicase_dom"/>
</dbReference>
<keyword evidence="2" id="KW-0547">Nucleotide-binding</keyword>
<dbReference type="GO" id="GO:0003724">
    <property type="term" value="F:RNA helicase activity"/>
    <property type="evidence" value="ECO:0007669"/>
    <property type="project" value="UniProtKB-EC"/>
</dbReference>
<keyword evidence="5" id="KW-0067">ATP-binding</keyword>
<dbReference type="GO" id="GO:0016787">
    <property type="term" value="F:hydrolase activity"/>
    <property type="evidence" value="ECO:0007669"/>
    <property type="project" value="UniProtKB-KW"/>
</dbReference>
<evidence type="ECO:0000259" key="8">
    <source>
        <dbReference type="PROSITE" id="PS51192"/>
    </source>
</evidence>
<reference evidence="9 10" key="2">
    <citation type="submission" date="2016-08" db="EMBL/GenBank/DDBJ databases">
        <title>Pervasive Adenine N6-methylation of Active Genes in Fungi.</title>
        <authorList>
            <consortium name="DOE Joint Genome Institute"/>
            <person name="Mondo S.J."/>
            <person name="Dannebaum R.O."/>
            <person name="Kuo R.C."/>
            <person name="Labutti K."/>
            <person name="Haridas S."/>
            <person name="Kuo A."/>
            <person name="Salamov A."/>
            <person name="Ahrendt S.R."/>
            <person name="Lipzen A."/>
            <person name="Sullivan W."/>
            <person name="Andreopoulos W.B."/>
            <person name="Clum A."/>
            <person name="Lindquist E."/>
            <person name="Daum C."/>
            <person name="Ramamoorthy G.K."/>
            <person name="Gryganskyi A."/>
            <person name="Culley D."/>
            <person name="Magnuson J.K."/>
            <person name="James T.Y."/>
            <person name="O'Malley M.A."/>
            <person name="Stajich J.E."/>
            <person name="Spatafora J.W."/>
            <person name="Visel A."/>
            <person name="Grigoriev I.V."/>
        </authorList>
    </citation>
    <scope>NUCLEOTIDE SEQUENCE [LARGE SCALE GENOMIC DNA]</scope>
    <source>
        <strain evidence="10">finn</strain>
    </source>
</reference>
<keyword evidence="3" id="KW-0378">Hydrolase</keyword>
<keyword evidence="6" id="KW-0694">RNA-binding</keyword>
<dbReference type="AlphaFoldDB" id="A0A1Y1UHJ4"/>
<dbReference type="OrthoDB" id="2135455at2759"/>
<evidence type="ECO:0000313" key="10">
    <source>
        <dbReference type="Proteomes" id="UP000193719"/>
    </source>
</evidence>
<comment type="caution">
    <text evidence="9">The sequence shown here is derived from an EMBL/GenBank/DDBJ whole genome shotgun (WGS) entry which is preliminary data.</text>
</comment>